<dbReference type="Gene3D" id="2.30.30.30">
    <property type="match status" value="1"/>
</dbReference>
<evidence type="ECO:0000256" key="1">
    <source>
        <dbReference type="ARBA" id="ARBA00022814"/>
    </source>
</evidence>
<feature type="domain" description="NusG-like N-terminal" evidence="5">
    <location>
        <begin position="144"/>
        <end position="260"/>
    </location>
</feature>
<dbReference type="InterPro" id="IPR006645">
    <property type="entry name" value="NGN-like_dom"/>
</dbReference>
<dbReference type="Gramene" id="RZC69416">
    <property type="protein sequence ID" value="RZC69416"/>
    <property type="gene ID" value="C5167_032531"/>
</dbReference>
<evidence type="ECO:0000259" key="5">
    <source>
        <dbReference type="SMART" id="SM00738"/>
    </source>
</evidence>
<organism evidence="6 7">
    <name type="scientific">Papaver somniferum</name>
    <name type="common">Opium poppy</name>
    <dbReference type="NCBI Taxonomy" id="3469"/>
    <lineage>
        <taxon>Eukaryota</taxon>
        <taxon>Viridiplantae</taxon>
        <taxon>Streptophyta</taxon>
        <taxon>Embryophyta</taxon>
        <taxon>Tracheophyta</taxon>
        <taxon>Spermatophyta</taxon>
        <taxon>Magnoliopsida</taxon>
        <taxon>Ranunculales</taxon>
        <taxon>Papaveraceae</taxon>
        <taxon>Papaveroideae</taxon>
        <taxon>Papaver</taxon>
    </lineage>
</organism>
<accession>A0A4Y7K9C9</accession>
<evidence type="ECO:0000313" key="7">
    <source>
        <dbReference type="Proteomes" id="UP000316621"/>
    </source>
</evidence>
<dbReference type="STRING" id="3469.A0A4Y7K9C9"/>
<keyword evidence="3" id="KW-0804">Transcription</keyword>
<dbReference type="PANTHER" id="PTHR30265">
    <property type="entry name" value="RHO-INTERACTING TRANSCRIPTION TERMINATION FACTOR NUSG"/>
    <property type="match status" value="1"/>
</dbReference>
<keyword evidence="7" id="KW-1185">Reference proteome</keyword>
<dbReference type="Proteomes" id="UP000316621">
    <property type="component" value="Chromosome 7"/>
</dbReference>
<evidence type="ECO:0000256" key="2">
    <source>
        <dbReference type="ARBA" id="ARBA00023015"/>
    </source>
</evidence>
<dbReference type="CDD" id="cd06091">
    <property type="entry name" value="KOW_NusG"/>
    <property type="match status" value="1"/>
</dbReference>
<name>A0A4Y7K9C9_PAPSO</name>
<evidence type="ECO:0000256" key="3">
    <source>
        <dbReference type="ARBA" id="ARBA00023163"/>
    </source>
</evidence>
<dbReference type="OMA" id="CILNKEI"/>
<reference evidence="6 7" key="1">
    <citation type="journal article" date="2018" name="Science">
        <title>The opium poppy genome and morphinan production.</title>
        <authorList>
            <person name="Guo L."/>
            <person name="Winzer T."/>
            <person name="Yang X."/>
            <person name="Li Y."/>
            <person name="Ning Z."/>
            <person name="He Z."/>
            <person name="Teodor R."/>
            <person name="Lu Y."/>
            <person name="Bowser T.A."/>
            <person name="Graham I.A."/>
            <person name="Ye K."/>
        </authorList>
    </citation>
    <scope>NUCLEOTIDE SEQUENCE [LARGE SCALE GENOMIC DNA]</scope>
    <source>
        <strain evidence="7">cv. HN1</strain>
        <tissue evidence="6">Leaves</tissue>
    </source>
</reference>
<dbReference type="InterPro" id="IPR036735">
    <property type="entry name" value="NGN_dom_sf"/>
</dbReference>
<evidence type="ECO:0000256" key="4">
    <source>
        <dbReference type="SAM" id="MobiDB-lite"/>
    </source>
</evidence>
<dbReference type="InterPro" id="IPR008991">
    <property type="entry name" value="Translation_prot_SH3-like_sf"/>
</dbReference>
<keyword evidence="1" id="KW-0889">Transcription antitermination</keyword>
<dbReference type="SMART" id="SM00738">
    <property type="entry name" value="NGN"/>
    <property type="match status" value="1"/>
</dbReference>
<feature type="region of interest" description="Disordered" evidence="4">
    <location>
        <begin position="1"/>
        <end position="24"/>
    </location>
</feature>
<dbReference type="PANTHER" id="PTHR30265:SF4">
    <property type="entry name" value="KOW MOTIF FAMILY PROTEIN, EXPRESSED"/>
    <property type="match status" value="1"/>
</dbReference>
<dbReference type="InterPro" id="IPR014722">
    <property type="entry name" value="Rib_uL2_dom2"/>
</dbReference>
<dbReference type="AlphaFoldDB" id="A0A4Y7K9C9"/>
<dbReference type="CDD" id="cd09890">
    <property type="entry name" value="NGN_plant"/>
    <property type="match status" value="1"/>
</dbReference>
<dbReference type="InterPro" id="IPR043425">
    <property type="entry name" value="NusG-like"/>
</dbReference>
<dbReference type="Gene3D" id="3.30.70.940">
    <property type="entry name" value="NusG, N-terminal domain"/>
    <property type="match status" value="1"/>
</dbReference>
<gene>
    <name evidence="6" type="ORF">C5167_032531</name>
</gene>
<feature type="region of interest" description="Disordered" evidence="4">
    <location>
        <begin position="281"/>
        <end position="321"/>
    </location>
</feature>
<protein>
    <recommendedName>
        <fullName evidence="5">NusG-like N-terminal domain-containing protein</fullName>
    </recommendedName>
</protein>
<evidence type="ECO:0000313" key="6">
    <source>
        <dbReference type="EMBL" id="RZC69416.1"/>
    </source>
</evidence>
<dbReference type="SUPFAM" id="SSF82679">
    <property type="entry name" value="N-utilization substance G protein NusG, N-terminal domain"/>
    <property type="match status" value="1"/>
</dbReference>
<dbReference type="EMBL" id="CM010721">
    <property type="protein sequence ID" value="RZC69416.1"/>
    <property type="molecule type" value="Genomic_DNA"/>
</dbReference>
<dbReference type="GO" id="GO:0031564">
    <property type="term" value="P:transcription antitermination"/>
    <property type="evidence" value="ECO:0007669"/>
    <property type="project" value="UniProtKB-KW"/>
</dbReference>
<dbReference type="GO" id="GO:0006354">
    <property type="term" value="P:DNA-templated transcription elongation"/>
    <property type="evidence" value="ECO:0007669"/>
    <property type="project" value="InterPro"/>
</dbReference>
<dbReference type="Pfam" id="PF02357">
    <property type="entry name" value="NusG"/>
    <property type="match status" value="1"/>
</dbReference>
<keyword evidence="2" id="KW-0805">Transcription regulation</keyword>
<dbReference type="SUPFAM" id="SSF50104">
    <property type="entry name" value="Translation proteins SH3-like domain"/>
    <property type="match status" value="1"/>
</dbReference>
<sequence length="385" mass="43035">MRLSLNTEAKGKRRECKFSSPGRLSSNMELSMGIGHLSLSHSSSTSSSLSRLYPIPCLSVLNRKKKINLKVSSAILQEEEEESGGDGEFLTGRERRQLRNERRASTTNNWREEVEDKLLGTKFSRKRFATWTEELNLDNLALLGPQWWVVRVSRVSGQETADVIGRTLNRKFPNIDFKIYAPAVRVKRKLKNGSITVKPKPLFPGCVFLWCVLNKEIHDFIRDTPGVGGFIGSTVGNTKKQINRPKPVSSNDMEAIFRRAKEEQVQTDQAFEEEQKVQALANEGEPNPKPKVVKKSVTADAKRKNRTKKGAKPAVENTSLQQDHKLLVPGSSVRIVSGPFMEFTGNLKKLDRKTGKAIVGFMLFGKESLVDVDANQIAVEGLEAS</sequence>
<proteinExistence type="predicted"/>